<evidence type="ECO:0000313" key="12">
    <source>
        <dbReference type="Proteomes" id="UP000000626"/>
    </source>
</evidence>
<evidence type="ECO:0000256" key="5">
    <source>
        <dbReference type="ARBA" id="ARBA00022519"/>
    </source>
</evidence>
<dbReference type="SUPFAM" id="SSF103473">
    <property type="entry name" value="MFS general substrate transporter"/>
    <property type="match status" value="1"/>
</dbReference>
<dbReference type="FunFam" id="1.20.1720.10:FF:000002">
    <property type="entry name" value="Multidrug resistance protein B"/>
    <property type="match status" value="1"/>
</dbReference>
<feature type="transmembrane region" description="Helical" evidence="9">
    <location>
        <begin position="147"/>
        <end position="168"/>
    </location>
</feature>
<name>A0A0U1RKF9_NEIMA</name>
<evidence type="ECO:0000256" key="9">
    <source>
        <dbReference type="SAM" id="Phobius"/>
    </source>
</evidence>
<dbReference type="InterPro" id="IPR011701">
    <property type="entry name" value="MFS"/>
</dbReference>
<evidence type="ECO:0000256" key="8">
    <source>
        <dbReference type="ARBA" id="ARBA00023136"/>
    </source>
</evidence>
<dbReference type="KEGG" id="nma:NMA2168"/>
<dbReference type="EnsemblBacteria" id="CAM09263">
    <property type="protein sequence ID" value="CAM09263"/>
    <property type="gene ID" value="NMA2168"/>
</dbReference>
<dbReference type="Proteomes" id="UP000000626">
    <property type="component" value="Chromosome"/>
</dbReference>
<keyword evidence="3" id="KW-0813">Transport</keyword>
<feature type="transmembrane region" description="Helical" evidence="9">
    <location>
        <begin position="86"/>
        <end position="107"/>
    </location>
</feature>
<evidence type="ECO:0000256" key="1">
    <source>
        <dbReference type="ARBA" id="ARBA00004429"/>
    </source>
</evidence>
<dbReference type="PROSITE" id="PS50850">
    <property type="entry name" value="MFS"/>
    <property type="match status" value="1"/>
</dbReference>
<dbReference type="GO" id="GO:0005886">
    <property type="term" value="C:plasma membrane"/>
    <property type="evidence" value="ECO:0007669"/>
    <property type="project" value="UniProtKB-SubCell"/>
</dbReference>
<dbReference type="Gene3D" id="1.20.1720.10">
    <property type="entry name" value="Multidrug resistance protein D"/>
    <property type="match status" value="2"/>
</dbReference>
<feature type="transmembrane region" description="Helical" evidence="9">
    <location>
        <begin position="371"/>
        <end position="389"/>
    </location>
</feature>
<keyword evidence="7 9" id="KW-1133">Transmembrane helix</keyword>
<feature type="transmembrane region" description="Helical" evidence="9">
    <location>
        <begin position="113"/>
        <end position="135"/>
    </location>
</feature>
<evidence type="ECO:0000256" key="7">
    <source>
        <dbReference type="ARBA" id="ARBA00022989"/>
    </source>
</evidence>
<dbReference type="InterPro" id="IPR020846">
    <property type="entry name" value="MFS_dom"/>
</dbReference>
<feature type="transmembrane region" description="Helical" evidence="9">
    <location>
        <begin position="312"/>
        <end position="330"/>
    </location>
</feature>
<comment type="subcellular location">
    <subcellularLocation>
        <location evidence="1">Cell inner membrane</location>
        <topology evidence="1">Multi-pass membrane protein</topology>
    </subcellularLocation>
</comment>
<evidence type="ECO:0000313" key="11">
    <source>
        <dbReference type="EMBL" id="CAM09263.1"/>
    </source>
</evidence>
<evidence type="ECO:0000256" key="3">
    <source>
        <dbReference type="ARBA" id="ARBA00022448"/>
    </source>
</evidence>
<dbReference type="Pfam" id="PF07690">
    <property type="entry name" value="MFS_1"/>
    <property type="match status" value="1"/>
</dbReference>
<dbReference type="PRINTS" id="PR01036">
    <property type="entry name" value="TCRTETB"/>
</dbReference>
<feature type="transmembrane region" description="Helical" evidence="9">
    <location>
        <begin position="277"/>
        <end position="300"/>
    </location>
</feature>
<keyword evidence="4" id="KW-1003">Cell membrane</keyword>
<evidence type="ECO:0000256" key="2">
    <source>
        <dbReference type="ARBA" id="ARBA00008537"/>
    </source>
</evidence>
<keyword evidence="8 9" id="KW-0472">Membrane</keyword>
<feature type="transmembrane region" description="Helical" evidence="9">
    <location>
        <begin position="342"/>
        <end position="359"/>
    </location>
</feature>
<dbReference type="GO" id="GO:1990961">
    <property type="term" value="P:xenobiotic detoxification by transmembrane export across the plasma membrane"/>
    <property type="evidence" value="ECO:0007669"/>
    <property type="project" value="UniProtKB-ARBA"/>
</dbReference>
<reference evidence="11 12" key="1">
    <citation type="journal article" date="2000" name="Nature">
        <title>Complete DNA sequence of a serogroup A strain of Neisseria meningitidis Z2491.</title>
        <authorList>
            <person name="Parkhill J."/>
            <person name="Achtman M."/>
            <person name="James K.D."/>
            <person name="Bentley S.D."/>
            <person name="Churcher C."/>
            <person name="Klee S.R."/>
            <person name="Morelli G."/>
            <person name="Basham D."/>
            <person name="Brown D."/>
            <person name="Chillingworth T."/>
            <person name="Davies R.M."/>
            <person name="Davis P."/>
            <person name="Devlin K."/>
            <person name="Feltwell T."/>
            <person name="Hamlin N."/>
            <person name="Holroyd S."/>
            <person name="Jagels K."/>
            <person name="Leather S."/>
            <person name="Moule S."/>
            <person name="Mungall K."/>
            <person name="Quail M.A."/>
            <person name="Rajandream M.A."/>
            <person name="Rutherford K.M."/>
            <person name="Simmonds M."/>
            <person name="Skelton J."/>
            <person name="Whitehead S."/>
            <person name="Spratt B.G."/>
            <person name="Barrell B.G."/>
        </authorList>
    </citation>
    <scope>NUCLEOTIDE SEQUENCE [LARGE SCALE GENOMIC DNA]</scope>
    <source>
        <strain evidence="12">DSM 15465 / Z2491</strain>
    </source>
</reference>
<feature type="transmembrane region" description="Helical" evidence="9">
    <location>
        <begin position="208"/>
        <end position="227"/>
    </location>
</feature>
<feature type="transmembrane region" description="Helical" evidence="9">
    <location>
        <begin position="233"/>
        <end position="257"/>
    </location>
</feature>
<keyword evidence="5" id="KW-0997">Cell inner membrane</keyword>
<dbReference type="PANTHER" id="PTHR42718">
    <property type="entry name" value="MAJOR FACILITATOR SUPERFAMILY MULTIDRUG TRANSPORTER MFSC"/>
    <property type="match status" value="1"/>
</dbReference>
<dbReference type="HOGENOM" id="CLU_000960_28_0_4"/>
<feature type="transmembrane region" description="Helical" evidence="9">
    <location>
        <begin position="60"/>
        <end position="79"/>
    </location>
</feature>
<dbReference type="NCBIfam" id="TIGR00711">
    <property type="entry name" value="efflux_EmrB"/>
    <property type="match status" value="1"/>
</dbReference>
<dbReference type="InterPro" id="IPR036259">
    <property type="entry name" value="MFS_trans_sf"/>
</dbReference>
<gene>
    <name evidence="11" type="ordered locus">NMA2168</name>
</gene>
<feature type="transmembrane region" description="Helical" evidence="9">
    <location>
        <begin position="21"/>
        <end position="48"/>
    </location>
</feature>
<organism evidence="11 12">
    <name type="scientific">Neisseria meningitidis serogroup A / serotype 4A (strain DSM 15465 / Z2491)</name>
    <dbReference type="NCBI Taxonomy" id="122587"/>
    <lineage>
        <taxon>Bacteria</taxon>
        <taxon>Pseudomonadati</taxon>
        <taxon>Pseudomonadota</taxon>
        <taxon>Betaproteobacteria</taxon>
        <taxon>Neisseriales</taxon>
        <taxon>Neisseriaceae</taxon>
        <taxon>Neisseria</taxon>
    </lineage>
</organism>
<dbReference type="AlphaFoldDB" id="A0A0U1RKF9"/>
<dbReference type="InterPro" id="IPR004638">
    <property type="entry name" value="EmrB-like"/>
</dbReference>
<dbReference type="PANTHER" id="PTHR42718:SF9">
    <property type="entry name" value="MAJOR FACILITATOR SUPERFAMILY MULTIDRUG TRANSPORTER MFSC"/>
    <property type="match status" value="1"/>
</dbReference>
<dbReference type="EMBL" id="AL157959">
    <property type="protein sequence ID" value="CAM09263.1"/>
    <property type="molecule type" value="Genomic_DNA"/>
</dbReference>
<protein>
    <submittedName>
        <fullName evidence="11">Multidrug resistance translocase</fullName>
    </submittedName>
</protein>
<accession>A0A0U1RKF9</accession>
<feature type="transmembrane region" description="Helical" evidence="9">
    <location>
        <begin position="174"/>
        <end position="196"/>
    </location>
</feature>
<comment type="similarity">
    <text evidence="2">Belongs to the major facilitator superfamily. EmrB family.</text>
</comment>
<feature type="transmembrane region" description="Helical" evidence="9">
    <location>
        <begin position="486"/>
        <end position="504"/>
    </location>
</feature>
<dbReference type="GO" id="GO:0015721">
    <property type="term" value="P:bile acid and bile salt transport"/>
    <property type="evidence" value="ECO:0007669"/>
    <property type="project" value="UniProtKB-ARBA"/>
</dbReference>
<proteinExistence type="inferred from homology"/>
<dbReference type="CDD" id="cd17503">
    <property type="entry name" value="MFS_LmrB_MDR_like"/>
    <property type="match status" value="1"/>
</dbReference>
<evidence type="ECO:0000256" key="6">
    <source>
        <dbReference type="ARBA" id="ARBA00022692"/>
    </source>
</evidence>
<sequence length="516" mass="55936">MPSETEDTMDYPPLKGAALAWVTLSLGLAVFMEVLDTTIANVAVPVIAGNLGAATTQGTWVITSFAVANAVSVPLTGFLAKRIGEVKLFTAAAVGFVITSWLCGIAPNLQSLVVFRILQGFIAGPLIPLSQSLLMASYPPAKRTLALALWAMTVVVAPVLGPILGGWISGNWHWGWIFFINIPIGIISAWITWKHLKCRETETVKMPTDYVGLTLMVVGIGALQMMLDRGKELDWFASGEIITLGVVALVCLSYFIVWELGEKYPIVDLSLFKDRNFTVGIIATSLGFMVYMGTLTLLPLVLQTNLGYTSTWAGLAAAPVGILPVFLSPLIGRFGNKIDMRLLVTASFLTFAFTFYWRTDFYADMDIGNVIWPQFWQGVGVAMFFLPLTTITLSHMKGGQIAAAGSLSNFLRVLMGGVGVSVVSTLWERREALHHTRFAEHITPYSATLHETAAHLSQHGVSDIQTLGIINNTITQQGFIIGSNEIFMAGSLLFIIMIPVIWLAKPPFHNGGGGGH</sequence>
<feature type="domain" description="Major facilitator superfamily (MFS) profile" evidence="10">
    <location>
        <begin position="22"/>
        <end position="509"/>
    </location>
</feature>
<dbReference type="GO" id="GO:0022857">
    <property type="term" value="F:transmembrane transporter activity"/>
    <property type="evidence" value="ECO:0007669"/>
    <property type="project" value="InterPro"/>
</dbReference>
<evidence type="ECO:0000259" key="10">
    <source>
        <dbReference type="PROSITE" id="PS50850"/>
    </source>
</evidence>
<evidence type="ECO:0000256" key="4">
    <source>
        <dbReference type="ARBA" id="ARBA00022475"/>
    </source>
</evidence>
<keyword evidence="6 9" id="KW-0812">Transmembrane</keyword>